<reference evidence="2 3" key="1">
    <citation type="journal article" date="2024" name="Nat. Commun.">
        <title>Phylogenomics reveals the evolutionary origins of lichenization in chlorophyte algae.</title>
        <authorList>
            <person name="Puginier C."/>
            <person name="Libourel C."/>
            <person name="Otte J."/>
            <person name="Skaloud P."/>
            <person name="Haon M."/>
            <person name="Grisel S."/>
            <person name="Petersen M."/>
            <person name="Berrin J.G."/>
            <person name="Delaux P.M."/>
            <person name="Dal Grande F."/>
            <person name="Keller J."/>
        </authorList>
    </citation>
    <scope>NUCLEOTIDE SEQUENCE [LARGE SCALE GENOMIC DNA]</scope>
    <source>
        <strain evidence="2 3">SAG 2043</strain>
    </source>
</reference>
<dbReference type="InterPro" id="IPR000340">
    <property type="entry name" value="Dual-sp_phosphatase_cat-dom"/>
</dbReference>
<dbReference type="PROSITE" id="PS00383">
    <property type="entry name" value="TYR_PHOSPHATASE_1"/>
    <property type="match status" value="1"/>
</dbReference>
<dbReference type="SUPFAM" id="SSF52799">
    <property type="entry name" value="(Phosphotyrosine protein) phosphatases II"/>
    <property type="match status" value="1"/>
</dbReference>
<dbReference type="PANTHER" id="PTHR47216">
    <property type="match status" value="1"/>
</dbReference>
<dbReference type="Proteomes" id="UP001489004">
    <property type="component" value="Unassembled WGS sequence"/>
</dbReference>
<dbReference type="PANTHER" id="PTHR47216:SF4">
    <property type="entry name" value="OS01G0859400 PROTEIN"/>
    <property type="match status" value="1"/>
</dbReference>
<feature type="domain" description="Tyrosine specific protein phosphatases" evidence="1">
    <location>
        <begin position="120"/>
        <end position="189"/>
    </location>
</feature>
<evidence type="ECO:0000259" key="1">
    <source>
        <dbReference type="PROSITE" id="PS50056"/>
    </source>
</evidence>
<dbReference type="AlphaFoldDB" id="A0AAW1PK96"/>
<gene>
    <name evidence="2" type="ORF">WJX72_001063</name>
</gene>
<organism evidence="2 3">
    <name type="scientific">[Myrmecia] bisecta</name>
    <dbReference type="NCBI Taxonomy" id="41462"/>
    <lineage>
        <taxon>Eukaryota</taxon>
        <taxon>Viridiplantae</taxon>
        <taxon>Chlorophyta</taxon>
        <taxon>core chlorophytes</taxon>
        <taxon>Trebouxiophyceae</taxon>
        <taxon>Trebouxiales</taxon>
        <taxon>Trebouxiaceae</taxon>
        <taxon>Myrmecia</taxon>
    </lineage>
</organism>
<name>A0AAW1PK96_9CHLO</name>
<dbReference type="InterPro" id="IPR000387">
    <property type="entry name" value="Tyr_Pase_dom"/>
</dbReference>
<dbReference type="GO" id="GO:0016787">
    <property type="term" value="F:hydrolase activity"/>
    <property type="evidence" value="ECO:0007669"/>
    <property type="project" value="UniProtKB-ARBA"/>
</dbReference>
<dbReference type="PROSITE" id="PS50056">
    <property type="entry name" value="TYR_PHOSPHATASE_2"/>
    <property type="match status" value="1"/>
</dbReference>
<evidence type="ECO:0000313" key="3">
    <source>
        <dbReference type="Proteomes" id="UP001489004"/>
    </source>
</evidence>
<dbReference type="Gene3D" id="3.90.190.10">
    <property type="entry name" value="Protein tyrosine phosphatase superfamily"/>
    <property type="match status" value="1"/>
</dbReference>
<dbReference type="InterPro" id="IPR029021">
    <property type="entry name" value="Prot-tyrosine_phosphatase-like"/>
</dbReference>
<comment type="caution">
    <text evidence="2">The sequence shown here is derived from an EMBL/GenBank/DDBJ whole genome shotgun (WGS) entry which is preliminary data.</text>
</comment>
<dbReference type="InterPro" id="IPR016130">
    <property type="entry name" value="Tyr_Pase_AS"/>
</dbReference>
<dbReference type="Pfam" id="PF00782">
    <property type="entry name" value="DSPc"/>
    <property type="match status" value="1"/>
</dbReference>
<dbReference type="EMBL" id="JALJOR010000010">
    <property type="protein sequence ID" value="KAK9809886.1"/>
    <property type="molecule type" value="Genomic_DNA"/>
</dbReference>
<sequence length="205" mass="22417">MAATGFAVAVASSPIAVNTKVSKRLLGKRADGSIAWWGMALFWPYHVGLQTKLWIYRQVATEPSYTCVAPGWYIGGWPGVPGGLPPGNPSVVDLTCELPRRSPGRYLCLPTWDNDAPTPLQIETGAQWAFKERGQGHPVFVHCAHGHGRSTVVLCACLVLVKAAASFQEAFAMTKKLRPGVKLNRKQYASLVEWDKMRFGNAKHS</sequence>
<keyword evidence="3" id="KW-1185">Reference proteome</keyword>
<proteinExistence type="predicted"/>
<protein>
    <recommendedName>
        <fullName evidence="1">Tyrosine specific protein phosphatases domain-containing protein</fullName>
    </recommendedName>
</protein>
<evidence type="ECO:0000313" key="2">
    <source>
        <dbReference type="EMBL" id="KAK9809886.1"/>
    </source>
</evidence>
<accession>A0AAW1PK96</accession>